<gene>
    <name evidence="1" type="ORF">B9Q01_06465</name>
</gene>
<evidence type="ECO:0000313" key="2">
    <source>
        <dbReference type="Proteomes" id="UP000240880"/>
    </source>
</evidence>
<dbReference type="EMBL" id="NEXC01000044">
    <property type="protein sequence ID" value="PSN82935.1"/>
    <property type="molecule type" value="Genomic_DNA"/>
</dbReference>
<organism evidence="1 2">
    <name type="scientific">Candidatus Marsarchaeota G1 archaeon OSP_D</name>
    <dbReference type="NCBI Taxonomy" id="1978155"/>
    <lineage>
        <taxon>Archaea</taxon>
        <taxon>Candidatus Marsarchaeota</taxon>
        <taxon>Candidatus Marsarchaeota group 1</taxon>
    </lineage>
</organism>
<reference evidence="1 2" key="1">
    <citation type="submission" date="2017-04" db="EMBL/GenBank/DDBJ databases">
        <title>Novel microbial lineages endemic to geothermal iron-oxide mats fill important gaps in the evolutionary history of Archaea.</title>
        <authorList>
            <person name="Jay Z.J."/>
            <person name="Beam J.P."/>
            <person name="Dlakic M."/>
            <person name="Rusch D.B."/>
            <person name="Kozubal M.A."/>
            <person name="Inskeep W.P."/>
        </authorList>
    </citation>
    <scope>NUCLEOTIDE SEQUENCE [LARGE SCALE GENOMIC DNA]</scope>
    <source>
        <strain evidence="1">OSP_D</strain>
    </source>
</reference>
<dbReference type="InterPro" id="IPR027396">
    <property type="entry name" value="DsrEFH-like"/>
</dbReference>
<name>A0A2R6A9D2_9ARCH</name>
<dbReference type="PANTHER" id="PTHR34655">
    <property type="entry name" value="CONSERVED WITHIN P. AEROPHILUM"/>
    <property type="match status" value="1"/>
</dbReference>
<protein>
    <recommendedName>
        <fullName evidence="3">Peroxiredoxin</fullName>
    </recommendedName>
</protein>
<dbReference type="SUPFAM" id="SSF75169">
    <property type="entry name" value="DsrEFH-like"/>
    <property type="match status" value="1"/>
</dbReference>
<evidence type="ECO:0000313" key="1">
    <source>
        <dbReference type="EMBL" id="PSN82935.1"/>
    </source>
</evidence>
<comment type="caution">
    <text evidence="1">The sequence shown here is derived from an EMBL/GenBank/DDBJ whole genome shotgun (WGS) entry which is preliminary data.</text>
</comment>
<dbReference type="InterPro" id="IPR032836">
    <property type="entry name" value="DsrE2-like"/>
</dbReference>
<sequence>MSTQNKKNKLVLVVSKGTADAVYPAFILATTAASQGMDVYMYFTFGGMKVLTKGQLESIAPSKDLGLSMEQLRELVSKGGMPTIEQMLKTAMDMGVHINACSPTMKLFGTTKESLVDPNIPVVGASTFLEWASDPDAITLFI</sequence>
<evidence type="ECO:0008006" key="3">
    <source>
        <dbReference type="Google" id="ProtNLM"/>
    </source>
</evidence>
<dbReference type="Gene3D" id="3.40.1260.10">
    <property type="entry name" value="DsrEFH-like"/>
    <property type="match status" value="1"/>
</dbReference>
<accession>A0A2R6A9D2</accession>
<dbReference type="PANTHER" id="PTHR34655:SF2">
    <property type="entry name" value="PEROXIREDOXIN FAMILY PROTEIN"/>
    <property type="match status" value="1"/>
</dbReference>
<dbReference type="Pfam" id="PF13686">
    <property type="entry name" value="DrsE_2"/>
    <property type="match status" value="2"/>
</dbReference>
<dbReference type="AlphaFoldDB" id="A0A2R6A9D2"/>
<proteinExistence type="predicted"/>
<dbReference type="Proteomes" id="UP000240880">
    <property type="component" value="Unassembled WGS sequence"/>
</dbReference>